<dbReference type="Pfam" id="PF25765">
    <property type="entry name" value="PLK4_bind_CEP192"/>
    <property type="match status" value="1"/>
</dbReference>
<protein>
    <submittedName>
        <fullName evidence="2">CE192 protein</fullName>
    </submittedName>
</protein>
<dbReference type="PANTHER" id="PTHR16029">
    <property type="entry name" value="CENTROSOMAL PROTEIN OF 192 KDA"/>
    <property type="match status" value="1"/>
</dbReference>
<dbReference type="OrthoDB" id="67059at2759"/>
<dbReference type="GO" id="GO:0051298">
    <property type="term" value="P:centrosome duplication"/>
    <property type="evidence" value="ECO:0007669"/>
    <property type="project" value="InterPro"/>
</dbReference>
<dbReference type="GO" id="GO:0005737">
    <property type="term" value="C:cytoplasm"/>
    <property type="evidence" value="ECO:0007669"/>
    <property type="project" value="TreeGrafter"/>
</dbReference>
<feature type="compositionally biased region" description="Polar residues" evidence="1">
    <location>
        <begin position="124"/>
        <end position="133"/>
    </location>
</feature>
<dbReference type="Proteomes" id="UP000541332">
    <property type="component" value="Unassembled WGS sequence"/>
</dbReference>
<dbReference type="InterPro" id="IPR039103">
    <property type="entry name" value="Spd-2/CEP192"/>
</dbReference>
<feature type="region of interest" description="Disordered" evidence="1">
    <location>
        <begin position="65"/>
        <end position="133"/>
    </location>
</feature>
<sequence length="254" mass="28165">MEEFRNIADETFPSFLGYSLNSTASVIENVTISSNPGLPVAASTVARSRTGCDNRLSDVLASYLEEQHSPPPGSSHSSQSDPEPMGKFALSFPDDMEVATQVKEPQSTSISLKESNSENREQDQNVIEHSNHSQDTLLEVLPLERLKETFLSGFFLQVGPSERSEKLMEGEISSDHLSNSLSSFLENEKLSSLTNSEEDSTDDDIDDEVFFDNQLEAYFEQLIQPEMAREDTNIQKLSECCTALKLSENGIPQV</sequence>
<feature type="compositionally biased region" description="Low complexity" evidence="1">
    <location>
        <begin position="74"/>
        <end position="83"/>
    </location>
</feature>
<organism evidence="2 3">
    <name type="scientific">Pampusana beccarii</name>
    <name type="common">Western bronze ground-dove</name>
    <dbReference type="NCBI Taxonomy" id="2953425"/>
    <lineage>
        <taxon>Eukaryota</taxon>
        <taxon>Metazoa</taxon>
        <taxon>Chordata</taxon>
        <taxon>Craniata</taxon>
        <taxon>Vertebrata</taxon>
        <taxon>Euteleostomi</taxon>
        <taxon>Archelosauria</taxon>
        <taxon>Archosauria</taxon>
        <taxon>Dinosauria</taxon>
        <taxon>Saurischia</taxon>
        <taxon>Theropoda</taxon>
        <taxon>Coelurosauria</taxon>
        <taxon>Aves</taxon>
        <taxon>Neognathae</taxon>
        <taxon>Neoaves</taxon>
        <taxon>Columbimorphae</taxon>
        <taxon>Columbiformes</taxon>
        <taxon>Columbidae</taxon>
        <taxon>Pampusana</taxon>
    </lineage>
</organism>
<dbReference type="EMBL" id="VWYH01000904">
    <property type="protein sequence ID" value="NXW82714.1"/>
    <property type="molecule type" value="Genomic_DNA"/>
</dbReference>
<feature type="compositionally biased region" description="Polar residues" evidence="1">
    <location>
        <begin position="103"/>
        <end position="114"/>
    </location>
</feature>
<dbReference type="AlphaFoldDB" id="A0A7L4F6V4"/>
<dbReference type="GO" id="GO:0090222">
    <property type="term" value="P:centrosome-templated microtubule nucleation"/>
    <property type="evidence" value="ECO:0007669"/>
    <property type="project" value="InterPro"/>
</dbReference>
<evidence type="ECO:0000256" key="1">
    <source>
        <dbReference type="SAM" id="MobiDB-lite"/>
    </source>
</evidence>
<evidence type="ECO:0000313" key="2">
    <source>
        <dbReference type="EMBL" id="NXW82714.1"/>
    </source>
</evidence>
<feature type="non-terminal residue" evidence="2">
    <location>
        <position position="254"/>
    </location>
</feature>
<dbReference type="GO" id="GO:0090307">
    <property type="term" value="P:mitotic spindle assembly"/>
    <property type="evidence" value="ECO:0007669"/>
    <property type="project" value="TreeGrafter"/>
</dbReference>
<dbReference type="GO" id="GO:0019901">
    <property type="term" value="F:protein kinase binding"/>
    <property type="evidence" value="ECO:0007669"/>
    <property type="project" value="TreeGrafter"/>
</dbReference>
<dbReference type="PANTHER" id="PTHR16029:SF11">
    <property type="entry name" value="CENTROSOMAL PROTEIN OF 192 KDA"/>
    <property type="match status" value="1"/>
</dbReference>
<keyword evidence="3" id="KW-1185">Reference proteome</keyword>
<gene>
    <name evidence="2" type="primary">Cep192_1</name>
    <name evidence="2" type="ORF">ALOBEC_R10786</name>
</gene>
<dbReference type="GO" id="GO:0005814">
    <property type="term" value="C:centriole"/>
    <property type="evidence" value="ECO:0007669"/>
    <property type="project" value="TreeGrafter"/>
</dbReference>
<comment type="caution">
    <text evidence="2">The sequence shown here is derived from an EMBL/GenBank/DDBJ whole genome shotgun (WGS) entry which is preliminary data.</text>
</comment>
<reference evidence="2 3" key="1">
    <citation type="submission" date="2020-02" db="EMBL/GenBank/DDBJ databases">
        <title>Bird 10,000 Genomes (B10K) Project - Family phase.</title>
        <authorList>
            <person name="Zhang G."/>
        </authorList>
    </citation>
    <scope>NUCLEOTIDE SEQUENCE [LARGE SCALE GENOMIC DNA]</scope>
    <source>
        <strain evidence="2">B10K-DU-006-06</strain>
    </source>
</reference>
<accession>A0A7L4F6V4</accession>
<dbReference type="InterPro" id="IPR057665">
    <property type="entry name" value="CEP192_PLK4_bind"/>
</dbReference>
<dbReference type="GO" id="GO:0000242">
    <property type="term" value="C:pericentriolar material"/>
    <property type="evidence" value="ECO:0007669"/>
    <property type="project" value="TreeGrafter"/>
</dbReference>
<evidence type="ECO:0000313" key="3">
    <source>
        <dbReference type="Proteomes" id="UP000541332"/>
    </source>
</evidence>
<feature type="non-terminal residue" evidence="2">
    <location>
        <position position="1"/>
    </location>
</feature>
<proteinExistence type="predicted"/>
<name>A0A7L4F6V4_9COLU</name>
<dbReference type="GO" id="GO:0071539">
    <property type="term" value="P:protein localization to centrosome"/>
    <property type="evidence" value="ECO:0007669"/>
    <property type="project" value="InterPro"/>
</dbReference>